<proteinExistence type="inferred from homology"/>
<accession>A0A0B7F453</accession>
<comment type="subcellular location">
    <subcellularLocation>
        <location evidence="1">Nucleus</location>
    </subcellularLocation>
</comment>
<evidence type="ECO:0000256" key="7">
    <source>
        <dbReference type="ARBA" id="ARBA00023163"/>
    </source>
</evidence>
<dbReference type="PANTHER" id="PTHR11618:SF4">
    <property type="entry name" value="TRANSCRIPTION FACTOR IIIB 90 KDA SUBUNIT"/>
    <property type="match status" value="1"/>
</dbReference>
<protein>
    <submittedName>
        <fullName evidence="10">Uncharacterized protein</fullName>
    </submittedName>
</protein>
<reference evidence="10 11" key="1">
    <citation type="submission" date="2014-11" db="EMBL/GenBank/DDBJ databases">
        <authorList>
            <person name="Wibberg Daniel"/>
        </authorList>
    </citation>
    <scope>NUCLEOTIDE SEQUENCE [LARGE SCALE GENOMIC DNA]</scope>
    <source>
        <strain evidence="10">Rhizoctonia solani AG1-IB 7/3/14</strain>
    </source>
</reference>
<evidence type="ECO:0000256" key="9">
    <source>
        <dbReference type="SAM" id="MobiDB-lite"/>
    </source>
</evidence>
<dbReference type="GO" id="GO:0097550">
    <property type="term" value="C:transcription preinitiation complex"/>
    <property type="evidence" value="ECO:0007669"/>
    <property type="project" value="TreeGrafter"/>
</dbReference>
<evidence type="ECO:0000256" key="8">
    <source>
        <dbReference type="ARBA" id="ARBA00023242"/>
    </source>
</evidence>
<evidence type="ECO:0000256" key="4">
    <source>
        <dbReference type="ARBA" id="ARBA00022771"/>
    </source>
</evidence>
<sequence length="499" mass="55878">MYKLRKCCRIQPVGLGLFYDNRKRHSGRYLGSDAREARWIRNLEATKSFLAAVTRNMHQTPCTERSQYIMEQAMRKGKFRWGRRAEHVAGASICLALRESGKAELTREVAVHMQCRQVDLTRTYRQVATLLSIKIEPLDPALLVSSIWNYTQECLSAPNPSFPTELSKFLSDLIPLSQAVLNLAHQLSNLILRVSLTNGRQSNLVACALLMVSLSGQAGKPIPKPGVLASVLGDRFGGTARSIADRVREMERLIEDWRHELPWAATDLPTNSRKRTIKVASWIKDVIHFKDDLWGKQIEAVAHAHYSPSVGDNSDEEDDTSSQTGSYCTAGSKRSSTGTQSTSGSKRPHLNRGYYDSGRPRAYVVEQPRVRPSAQAIIMASLLGPFSSSAFAPSTLDSVWDGLKRSDNIADEDLFEEGELEGLIRSDDDVRVLHARWEAEGRFEGVPEWTDEPQETPSELISVRDLLDAYDPEVEEVIGTWRDVSPVGFGDSESYFYDD</sequence>
<feature type="region of interest" description="Disordered" evidence="9">
    <location>
        <begin position="307"/>
        <end position="358"/>
    </location>
</feature>
<dbReference type="OrthoDB" id="2527864at2759"/>
<dbReference type="GO" id="GO:0070897">
    <property type="term" value="P:transcription preinitiation complex assembly"/>
    <property type="evidence" value="ECO:0007669"/>
    <property type="project" value="InterPro"/>
</dbReference>
<dbReference type="CDD" id="cd00043">
    <property type="entry name" value="CYCLIN_SF"/>
    <property type="match status" value="1"/>
</dbReference>
<evidence type="ECO:0000256" key="2">
    <source>
        <dbReference type="ARBA" id="ARBA00010857"/>
    </source>
</evidence>
<keyword evidence="8" id="KW-0539">Nucleus</keyword>
<dbReference type="InterPro" id="IPR000812">
    <property type="entry name" value="TFIIB"/>
</dbReference>
<evidence type="ECO:0000256" key="6">
    <source>
        <dbReference type="ARBA" id="ARBA00023015"/>
    </source>
</evidence>
<dbReference type="InterPro" id="IPR036915">
    <property type="entry name" value="Cyclin-like_sf"/>
</dbReference>
<keyword evidence="5" id="KW-0862">Zinc</keyword>
<dbReference type="SUPFAM" id="SSF47954">
    <property type="entry name" value="Cyclin-like"/>
    <property type="match status" value="1"/>
</dbReference>
<dbReference type="GO" id="GO:0008270">
    <property type="term" value="F:zinc ion binding"/>
    <property type="evidence" value="ECO:0007669"/>
    <property type="project" value="UniProtKB-KW"/>
</dbReference>
<dbReference type="GO" id="GO:0001006">
    <property type="term" value="F:RNA polymerase III type 3 promoter sequence-specific DNA binding"/>
    <property type="evidence" value="ECO:0007669"/>
    <property type="project" value="TreeGrafter"/>
</dbReference>
<dbReference type="STRING" id="1108050.A0A0B7F453"/>
<organism evidence="10 11">
    <name type="scientific">Thanatephorus cucumeris (strain AG1-IB / isolate 7/3/14)</name>
    <name type="common">Lettuce bottom rot fungus</name>
    <name type="synonym">Rhizoctonia solani</name>
    <dbReference type="NCBI Taxonomy" id="1108050"/>
    <lineage>
        <taxon>Eukaryota</taxon>
        <taxon>Fungi</taxon>
        <taxon>Dikarya</taxon>
        <taxon>Basidiomycota</taxon>
        <taxon>Agaricomycotina</taxon>
        <taxon>Agaricomycetes</taxon>
        <taxon>Cantharellales</taxon>
        <taxon>Ceratobasidiaceae</taxon>
        <taxon>Rhizoctonia</taxon>
        <taxon>Rhizoctonia solani AG-1</taxon>
    </lineage>
</organism>
<gene>
    <name evidence="10" type="ORF">RSOLAG1IB_00249</name>
</gene>
<keyword evidence="4" id="KW-0863">Zinc-finger</keyword>
<keyword evidence="3" id="KW-0479">Metal-binding</keyword>
<keyword evidence="11" id="KW-1185">Reference proteome</keyword>
<dbReference type="Gene3D" id="1.10.472.10">
    <property type="entry name" value="Cyclin-like"/>
    <property type="match status" value="1"/>
</dbReference>
<keyword evidence="7" id="KW-0804">Transcription</keyword>
<evidence type="ECO:0000256" key="1">
    <source>
        <dbReference type="ARBA" id="ARBA00004123"/>
    </source>
</evidence>
<evidence type="ECO:0000313" key="11">
    <source>
        <dbReference type="Proteomes" id="UP000059188"/>
    </source>
</evidence>
<dbReference type="GO" id="GO:0000126">
    <property type="term" value="C:transcription factor TFIIIB complex"/>
    <property type="evidence" value="ECO:0007669"/>
    <property type="project" value="TreeGrafter"/>
</dbReference>
<name>A0A0B7F453_THACB</name>
<evidence type="ECO:0000256" key="5">
    <source>
        <dbReference type="ARBA" id="ARBA00022833"/>
    </source>
</evidence>
<evidence type="ECO:0000313" key="10">
    <source>
        <dbReference type="EMBL" id="CEL51714.1"/>
    </source>
</evidence>
<dbReference type="GO" id="GO:0000995">
    <property type="term" value="F:RNA polymerase III general transcription initiation factor activity"/>
    <property type="evidence" value="ECO:0007669"/>
    <property type="project" value="TreeGrafter"/>
</dbReference>
<dbReference type="Proteomes" id="UP000059188">
    <property type="component" value="Unassembled WGS sequence"/>
</dbReference>
<dbReference type="PANTHER" id="PTHR11618">
    <property type="entry name" value="TRANSCRIPTION INITIATION FACTOR IIB-RELATED"/>
    <property type="match status" value="1"/>
</dbReference>
<dbReference type="AlphaFoldDB" id="A0A0B7F453"/>
<evidence type="ECO:0000256" key="3">
    <source>
        <dbReference type="ARBA" id="ARBA00022723"/>
    </source>
</evidence>
<dbReference type="EMBL" id="LN679100">
    <property type="protein sequence ID" value="CEL51714.1"/>
    <property type="molecule type" value="Genomic_DNA"/>
</dbReference>
<keyword evidence="6" id="KW-0805">Transcription regulation</keyword>
<dbReference type="GO" id="GO:0005634">
    <property type="term" value="C:nucleus"/>
    <property type="evidence" value="ECO:0007669"/>
    <property type="project" value="UniProtKB-SubCell"/>
</dbReference>
<comment type="similarity">
    <text evidence="2">Belongs to the TFIIB family.</text>
</comment>
<feature type="compositionally biased region" description="Low complexity" evidence="9">
    <location>
        <begin position="331"/>
        <end position="345"/>
    </location>
</feature>